<dbReference type="WBParaSite" id="nRc.2.0.1.t11426-RA">
    <property type="protein sequence ID" value="nRc.2.0.1.t11426-RA"/>
    <property type="gene ID" value="nRc.2.0.1.g11426"/>
</dbReference>
<organism evidence="1 2">
    <name type="scientific">Romanomermis culicivorax</name>
    <name type="common">Nematode worm</name>
    <dbReference type="NCBI Taxonomy" id="13658"/>
    <lineage>
        <taxon>Eukaryota</taxon>
        <taxon>Metazoa</taxon>
        <taxon>Ecdysozoa</taxon>
        <taxon>Nematoda</taxon>
        <taxon>Enoplea</taxon>
        <taxon>Dorylaimia</taxon>
        <taxon>Mermithida</taxon>
        <taxon>Mermithoidea</taxon>
        <taxon>Mermithidae</taxon>
        <taxon>Romanomermis</taxon>
    </lineage>
</organism>
<keyword evidence="1" id="KW-1185">Reference proteome</keyword>
<proteinExistence type="predicted"/>
<name>A0A915IE01_ROMCU</name>
<accession>A0A915IE01</accession>
<evidence type="ECO:0000313" key="1">
    <source>
        <dbReference type="Proteomes" id="UP000887565"/>
    </source>
</evidence>
<evidence type="ECO:0000313" key="2">
    <source>
        <dbReference type="WBParaSite" id="nRc.2.0.1.t11426-RA"/>
    </source>
</evidence>
<dbReference type="AlphaFoldDB" id="A0A915IE01"/>
<sequence>MIEQISELKESILLFDQERDMDWILPVKMHNSPGLQLRPEVSTTRALAEKNEMKKLFVHPSPNLV</sequence>
<protein>
    <submittedName>
        <fullName evidence="2">Uncharacterized protein</fullName>
    </submittedName>
</protein>
<dbReference type="Proteomes" id="UP000887565">
    <property type="component" value="Unplaced"/>
</dbReference>
<reference evidence="2" key="1">
    <citation type="submission" date="2022-11" db="UniProtKB">
        <authorList>
            <consortium name="WormBaseParasite"/>
        </authorList>
    </citation>
    <scope>IDENTIFICATION</scope>
</reference>